<feature type="compositionally biased region" description="Low complexity" evidence="1">
    <location>
        <begin position="193"/>
        <end position="202"/>
    </location>
</feature>
<evidence type="ECO:0000313" key="2">
    <source>
        <dbReference type="EMBL" id="JAS45199.1"/>
    </source>
</evidence>
<feature type="compositionally biased region" description="Basic and acidic residues" evidence="1">
    <location>
        <begin position="181"/>
        <end position="192"/>
    </location>
</feature>
<feature type="compositionally biased region" description="Basic and acidic residues" evidence="1">
    <location>
        <begin position="226"/>
        <end position="236"/>
    </location>
</feature>
<feature type="region of interest" description="Disordered" evidence="1">
    <location>
        <begin position="159"/>
        <end position="236"/>
    </location>
</feature>
<feature type="compositionally biased region" description="Polar residues" evidence="1">
    <location>
        <begin position="163"/>
        <end position="180"/>
    </location>
</feature>
<protein>
    <submittedName>
        <fullName evidence="2">Uncharacterized protein</fullName>
    </submittedName>
</protein>
<dbReference type="EMBL" id="GECZ01024570">
    <property type="protein sequence ID" value="JAS45199.1"/>
    <property type="molecule type" value="Transcribed_RNA"/>
</dbReference>
<organism evidence="2">
    <name type="scientific">Cuerna arida</name>
    <dbReference type="NCBI Taxonomy" id="1464854"/>
    <lineage>
        <taxon>Eukaryota</taxon>
        <taxon>Metazoa</taxon>
        <taxon>Ecdysozoa</taxon>
        <taxon>Arthropoda</taxon>
        <taxon>Hexapoda</taxon>
        <taxon>Insecta</taxon>
        <taxon>Pterygota</taxon>
        <taxon>Neoptera</taxon>
        <taxon>Paraneoptera</taxon>
        <taxon>Hemiptera</taxon>
        <taxon>Auchenorrhyncha</taxon>
        <taxon>Membracoidea</taxon>
        <taxon>Cicadellidae</taxon>
        <taxon>Cicadellinae</taxon>
        <taxon>Proconiini</taxon>
        <taxon>Cuerna</taxon>
    </lineage>
</organism>
<name>A0A1B6F4L6_9HEMI</name>
<dbReference type="AlphaFoldDB" id="A0A1B6F4L6"/>
<feature type="region of interest" description="Disordered" evidence="1">
    <location>
        <begin position="58"/>
        <end position="97"/>
    </location>
</feature>
<gene>
    <name evidence="2" type="ORF">g.13866</name>
</gene>
<reference evidence="2" key="1">
    <citation type="submission" date="2015-11" db="EMBL/GenBank/DDBJ databases">
        <title>De novo transcriptome assembly of four potential Pierce s Disease insect vectors from Arizona vineyards.</title>
        <authorList>
            <person name="Tassone E.E."/>
        </authorList>
    </citation>
    <scope>NUCLEOTIDE SEQUENCE</scope>
</reference>
<sequence>MKIKEILPWSIESPVIHLVQPSPTIPLGHEVVFQQKISNGAGVNSIFALAALEKETRRQKRARQEKRKEFKEKKESNLSCGFISPPIQPETEKKKKNNSFYDLRNHRSMSIATEQTADKSNLTNCARSKSLDISPLQERRKTSPDFEDILKDLACESRLGSDTGESYTSKASTCSDTSQRGYHDRRNLDRENSTNTEFSSESVFYDVSLDDPEVERSSGSPQAEVNPRKSFSEETF</sequence>
<accession>A0A1B6F4L6</accession>
<proteinExistence type="predicted"/>
<feature type="compositionally biased region" description="Basic and acidic residues" evidence="1">
    <location>
        <begin position="66"/>
        <end position="76"/>
    </location>
</feature>
<feature type="non-terminal residue" evidence="2">
    <location>
        <position position="236"/>
    </location>
</feature>
<evidence type="ECO:0000256" key="1">
    <source>
        <dbReference type="SAM" id="MobiDB-lite"/>
    </source>
</evidence>